<dbReference type="InterPro" id="IPR001926">
    <property type="entry name" value="TrpB-like_PALP"/>
</dbReference>
<dbReference type="PANTHER" id="PTHR48078">
    <property type="entry name" value="THREONINE DEHYDRATASE, MITOCHONDRIAL-RELATED"/>
    <property type="match status" value="1"/>
</dbReference>
<evidence type="ECO:0000256" key="4">
    <source>
        <dbReference type="SAM" id="MobiDB-lite"/>
    </source>
</evidence>
<dbReference type="GO" id="GO:0003941">
    <property type="term" value="F:L-serine ammonia-lyase activity"/>
    <property type="evidence" value="ECO:0007669"/>
    <property type="project" value="TreeGrafter"/>
</dbReference>
<keyword evidence="2" id="KW-0663">Pyridoxal phosphate</keyword>
<feature type="domain" description="Tryptophan synthase beta chain-like PALP" evidence="5">
    <location>
        <begin position="48"/>
        <end position="334"/>
    </location>
</feature>
<dbReference type="PANTHER" id="PTHR48078:SF7">
    <property type="entry name" value="BLL6502 PROTEIN"/>
    <property type="match status" value="1"/>
</dbReference>
<evidence type="ECO:0000259" key="5">
    <source>
        <dbReference type="Pfam" id="PF00291"/>
    </source>
</evidence>
<dbReference type="RefSeq" id="WP_243144904.1">
    <property type="nucleotide sequence ID" value="NZ_BLJE01000002.1"/>
</dbReference>
<dbReference type="GO" id="GO:0004794">
    <property type="term" value="F:threonine deaminase activity"/>
    <property type="evidence" value="ECO:0007669"/>
    <property type="project" value="TreeGrafter"/>
</dbReference>
<name>A0A6N6JG49_9RHOB</name>
<organism evidence="6 7">
    <name type="scientific">Litoreibacter roseus</name>
    <dbReference type="NCBI Taxonomy" id="2601869"/>
    <lineage>
        <taxon>Bacteria</taxon>
        <taxon>Pseudomonadati</taxon>
        <taxon>Pseudomonadota</taxon>
        <taxon>Alphaproteobacteria</taxon>
        <taxon>Rhodobacterales</taxon>
        <taxon>Roseobacteraceae</taxon>
        <taxon>Litoreibacter</taxon>
    </lineage>
</organism>
<dbReference type="SUPFAM" id="SSF53686">
    <property type="entry name" value="Tryptophan synthase beta subunit-like PLP-dependent enzymes"/>
    <property type="match status" value="1"/>
</dbReference>
<dbReference type="InterPro" id="IPR036052">
    <property type="entry name" value="TrpB-like_PALP_sf"/>
</dbReference>
<dbReference type="AlphaFoldDB" id="A0A6N6JG49"/>
<evidence type="ECO:0000256" key="2">
    <source>
        <dbReference type="ARBA" id="ARBA00022898"/>
    </source>
</evidence>
<sequence length="353" mass="37725">MPDYSGGPQRARKGKSLLDSSRGLDNVHAMTVLTKSDLEAAAALVHRHMHPTPQYTWPLLNERAGTQVWVKHENHGPTGAFKVRGGITFIDWLKQTHPDVPGICTATRGNHGQSQARAATAVGLRALVYVPKGNSVEKNAAMKAFGAELVEFGDDFDTSREEAFRVAEAEGLQVVPPFHPELVRGVATYAYELFSAKPDLDTVYVPIGCGSGICGTILARDALGLKTKVVGVVSENAQTAKLSVDAGRLVETDSATTFADGMAVRVPVKDAFDIYSKGAERIVTVSDDEIAEAIRAYYHCTHNLAEGAGAAPLAALLQEKDQMAGKDVGVILCGGNIDTDWFLKVMAGETPKP</sequence>
<comment type="caution">
    <text evidence="6">The sequence shown here is derived from an EMBL/GenBank/DDBJ whole genome shotgun (WGS) entry which is preliminary data.</text>
</comment>
<reference evidence="6 7" key="1">
    <citation type="submission" date="2019-12" db="EMBL/GenBank/DDBJ databases">
        <title>Litoreibacter badius sp. nov., a novel bacteriochlorophyll a-containing bacterium in the genus Litoreibacter.</title>
        <authorList>
            <person name="Kanamuro M."/>
            <person name="Takabe Y."/>
            <person name="Mori K."/>
            <person name="Takaichi S."/>
            <person name="Hanada S."/>
        </authorList>
    </citation>
    <scope>NUCLEOTIDE SEQUENCE [LARGE SCALE GENOMIC DNA]</scope>
    <source>
        <strain evidence="6 7">K6</strain>
    </source>
</reference>
<dbReference type="Gene3D" id="3.40.50.1100">
    <property type="match status" value="2"/>
</dbReference>
<accession>A0A6N6JG49</accession>
<proteinExistence type="predicted"/>
<comment type="cofactor">
    <cofactor evidence="1">
        <name>pyridoxal 5'-phosphate</name>
        <dbReference type="ChEBI" id="CHEBI:597326"/>
    </cofactor>
</comment>
<dbReference type="CDD" id="cd01562">
    <property type="entry name" value="Thr-dehyd"/>
    <property type="match status" value="1"/>
</dbReference>
<dbReference type="InterPro" id="IPR050147">
    <property type="entry name" value="Ser/Thr_Dehydratase"/>
</dbReference>
<evidence type="ECO:0000313" key="6">
    <source>
        <dbReference type="EMBL" id="GFE65321.1"/>
    </source>
</evidence>
<dbReference type="NCBIfam" id="NF004771">
    <property type="entry name" value="PRK06110.1"/>
    <property type="match status" value="1"/>
</dbReference>
<dbReference type="EMBL" id="BLJE01000002">
    <property type="protein sequence ID" value="GFE65321.1"/>
    <property type="molecule type" value="Genomic_DNA"/>
</dbReference>
<evidence type="ECO:0000256" key="1">
    <source>
        <dbReference type="ARBA" id="ARBA00001933"/>
    </source>
</evidence>
<dbReference type="Pfam" id="PF00291">
    <property type="entry name" value="PALP"/>
    <property type="match status" value="1"/>
</dbReference>
<dbReference type="GO" id="GO:0006567">
    <property type="term" value="P:L-threonine catabolic process"/>
    <property type="evidence" value="ECO:0007669"/>
    <property type="project" value="TreeGrafter"/>
</dbReference>
<keyword evidence="3" id="KW-0456">Lyase</keyword>
<dbReference type="Proteomes" id="UP000436822">
    <property type="component" value="Unassembled WGS sequence"/>
</dbReference>
<keyword evidence="7" id="KW-1185">Reference proteome</keyword>
<dbReference type="GO" id="GO:0009097">
    <property type="term" value="P:isoleucine biosynthetic process"/>
    <property type="evidence" value="ECO:0007669"/>
    <property type="project" value="TreeGrafter"/>
</dbReference>
<evidence type="ECO:0000256" key="3">
    <source>
        <dbReference type="ARBA" id="ARBA00023239"/>
    </source>
</evidence>
<protein>
    <submittedName>
        <fullName evidence="6">Serine/threonine dehydratase</fullName>
    </submittedName>
</protein>
<dbReference type="GO" id="GO:0006565">
    <property type="term" value="P:L-serine catabolic process"/>
    <property type="evidence" value="ECO:0007669"/>
    <property type="project" value="TreeGrafter"/>
</dbReference>
<evidence type="ECO:0000313" key="7">
    <source>
        <dbReference type="Proteomes" id="UP000436822"/>
    </source>
</evidence>
<gene>
    <name evidence="6" type="ORF">KIN_23950</name>
</gene>
<feature type="region of interest" description="Disordered" evidence="4">
    <location>
        <begin position="1"/>
        <end position="20"/>
    </location>
</feature>